<protein>
    <recommendedName>
        <fullName evidence="2">Antitoxin</fullName>
    </recommendedName>
</protein>
<comment type="caution">
    <text evidence="4">The sequence shown here is derived from an EMBL/GenBank/DDBJ whole genome shotgun (WGS) entry which is preliminary data.</text>
</comment>
<dbReference type="InterPro" id="IPR006442">
    <property type="entry name" value="Antitoxin_Phd/YefM"/>
</dbReference>
<evidence type="ECO:0000313" key="4">
    <source>
        <dbReference type="EMBL" id="HIX50971.1"/>
    </source>
</evidence>
<comment type="function">
    <text evidence="2">Antitoxin component of a type II toxin-antitoxin (TA) system.</text>
</comment>
<feature type="compositionally biased region" description="Basic and acidic residues" evidence="3">
    <location>
        <begin position="68"/>
        <end position="81"/>
    </location>
</feature>
<dbReference type="SUPFAM" id="SSF143120">
    <property type="entry name" value="YefM-like"/>
    <property type="match status" value="1"/>
</dbReference>
<name>A0A9D1W1Y1_9FIRM</name>
<proteinExistence type="inferred from homology"/>
<gene>
    <name evidence="4" type="ORF">H9851_06825</name>
</gene>
<feature type="region of interest" description="Disordered" evidence="3">
    <location>
        <begin position="61"/>
        <end position="81"/>
    </location>
</feature>
<dbReference type="AlphaFoldDB" id="A0A9D1W1Y1"/>
<dbReference type="Pfam" id="PF02604">
    <property type="entry name" value="PhdYeFM_antitox"/>
    <property type="match status" value="1"/>
</dbReference>
<dbReference type="Gene3D" id="3.40.1620.10">
    <property type="entry name" value="YefM-like domain"/>
    <property type="match status" value="1"/>
</dbReference>
<evidence type="ECO:0000256" key="2">
    <source>
        <dbReference type="RuleBase" id="RU362080"/>
    </source>
</evidence>
<reference evidence="4" key="2">
    <citation type="submission" date="2021-04" db="EMBL/GenBank/DDBJ databases">
        <authorList>
            <person name="Gilroy R."/>
        </authorList>
    </citation>
    <scope>NUCLEOTIDE SEQUENCE</scope>
    <source>
        <strain evidence="4">2189</strain>
    </source>
</reference>
<organism evidence="4 5">
    <name type="scientific">Candidatus Borkfalkia faecavium</name>
    <dbReference type="NCBI Taxonomy" id="2838508"/>
    <lineage>
        <taxon>Bacteria</taxon>
        <taxon>Bacillati</taxon>
        <taxon>Bacillota</taxon>
        <taxon>Clostridia</taxon>
        <taxon>Christensenellales</taxon>
        <taxon>Christensenellaceae</taxon>
        <taxon>Candidatus Borkfalkia</taxon>
    </lineage>
</organism>
<dbReference type="InterPro" id="IPR036165">
    <property type="entry name" value="YefM-like_sf"/>
</dbReference>
<evidence type="ECO:0000256" key="1">
    <source>
        <dbReference type="ARBA" id="ARBA00009981"/>
    </source>
</evidence>
<sequence>MAVQAVTATKFQNNFGKFLQFVQEGNEVVIFKNGKEVARLISKQTSRQFLVDSLAGILKNDTDEKEMTEERVRAHEDPDRH</sequence>
<evidence type="ECO:0000256" key="3">
    <source>
        <dbReference type="SAM" id="MobiDB-lite"/>
    </source>
</evidence>
<dbReference type="NCBIfam" id="TIGR01552">
    <property type="entry name" value="phd_fam"/>
    <property type="match status" value="1"/>
</dbReference>
<accession>A0A9D1W1Y1</accession>
<comment type="similarity">
    <text evidence="1 2">Belongs to the phD/YefM antitoxin family.</text>
</comment>
<dbReference type="Proteomes" id="UP000886847">
    <property type="component" value="Unassembled WGS sequence"/>
</dbReference>
<evidence type="ECO:0000313" key="5">
    <source>
        <dbReference type="Proteomes" id="UP000886847"/>
    </source>
</evidence>
<reference evidence="4" key="1">
    <citation type="journal article" date="2021" name="PeerJ">
        <title>Extensive microbial diversity within the chicken gut microbiome revealed by metagenomics and culture.</title>
        <authorList>
            <person name="Gilroy R."/>
            <person name="Ravi A."/>
            <person name="Getino M."/>
            <person name="Pursley I."/>
            <person name="Horton D.L."/>
            <person name="Alikhan N.F."/>
            <person name="Baker D."/>
            <person name="Gharbi K."/>
            <person name="Hall N."/>
            <person name="Watson M."/>
            <person name="Adriaenssens E.M."/>
            <person name="Foster-Nyarko E."/>
            <person name="Jarju S."/>
            <person name="Secka A."/>
            <person name="Antonio M."/>
            <person name="Oren A."/>
            <person name="Chaudhuri R.R."/>
            <person name="La Ragione R."/>
            <person name="Hildebrand F."/>
            <person name="Pallen M.J."/>
        </authorList>
    </citation>
    <scope>NUCLEOTIDE SEQUENCE</scope>
    <source>
        <strain evidence="4">2189</strain>
    </source>
</reference>
<dbReference type="EMBL" id="DXEW01000033">
    <property type="protein sequence ID" value="HIX50971.1"/>
    <property type="molecule type" value="Genomic_DNA"/>
</dbReference>